<evidence type="ECO:0000313" key="1">
    <source>
        <dbReference type="EMBL" id="QJW99905.1"/>
    </source>
</evidence>
<dbReference type="EMBL" id="CP053452">
    <property type="protein sequence ID" value="QJW99905.1"/>
    <property type="molecule type" value="Genomic_DNA"/>
</dbReference>
<evidence type="ECO:0000313" key="2">
    <source>
        <dbReference type="Proteomes" id="UP000503447"/>
    </source>
</evidence>
<name>A0A6M5Z194_9BACT</name>
<organism evidence="1 2">
    <name type="scientific">Frigoriglobus tundricola</name>
    <dbReference type="NCBI Taxonomy" id="2774151"/>
    <lineage>
        <taxon>Bacteria</taxon>
        <taxon>Pseudomonadati</taxon>
        <taxon>Planctomycetota</taxon>
        <taxon>Planctomycetia</taxon>
        <taxon>Gemmatales</taxon>
        <taxon>Gemmataceae</taxon>
        <taxon>Frigoriglobus</taxon>
    </lineage>
</organism>
<dbReference type="Proteomes" id="UP000503447">
    <property type="component" value="Chromosome"/>
</dbReference>
<keyword evidence="2" id="KW-1185">Reference proteome</keyword>
<sequence length="64" mass="6248">MTIGAHYSPVLALLQAATKPTPGTPSAAVPAESAPPATPLEAVLLGSAALGTDLRLGQTVDAQA</sequence>
<dbReference type="KEGG" id="ftj:FTUN_7528"/>
<gene>
    <name evidence="1" type="ORF">FTUN_7528</name>
</gene>
<accession>A0A6M5Z194</accession>
<proteinExistence type="predicted"/>
<dbReference type="RefSeq" id="WP_171474781.1">
    <property type="nucleotide sequence ID" value="NZ_CP053452.2"/>
</dbReference>
<dbReference type="AlphaFoldDB" id="A0A6M5Z194"/>
<protein>
    <submittedName>
        <fullName evidence="1">Uncharacterized protein</fullName>
    </submittedName>
</protein>
<reference evidence="2" key="1">
    <citation type="submission" date="2020-05" db="EMBL/GenBank/DDBJ databases">
        <title>Frigoriglobus tundricola gen. nov., sp. nov., a psychrotolerant cellulolytic planctomycete of the family Gemmataceae with two divergent copies of 16S rRNA gene.</title>
        <authorList>
            <person name="Kulichevskaya I.S."/>
            <person name="Ivanova A.A."/>
            <person name="Naumoff D.G."/>
            <person name="Beletsky A.V."/>
            <person name="Rijpstra W.I.C."/>
            <person name="Sinninghe Damste J.S."/>
            <person name="Mardanov A.V."/>
            <person name="Ravin N.V."/>
            <person name="Dedysh S.N."/>
        </authorList>
    </citation>
    <scope>NUCLEOTIDE SEQUENCE [LARGE SCALE GENOMIC DNA]</scope>
    <source>
        <strain evidence="2">PL17</strain>
    </source>
</reference>